<dbReference type="EMBL" id="JAPDRP010000012">
    <property type="protein sequence ID" value="KAJ9642901.1"/>
    <property type="molecule type" value="Genomic_DNA"/>
</dbReference>
<keyword evidence="2" id="KW-1185">Reference proteome</keyword>
<protein>
    <submittedName>
        <fullName evidence="1">Uncharacterized protein</fullName>
    </submittedName>
</protein>
<dbReference type="Proteomes" id="UP001172680">
    <property type="component" value="Unassembled WGS sequence"/>
</dbReference>
<accession>A0ACC2Z5T4</accession>
<gene>
    <name evidence="1" type="ORF">H2199_004422</name>
</gene>
<reference evidence="1" key="1">
    <citation type="submission" date="2022-10" db="EMBL/GenBank/DDBJ databases">
        <title>Culturing micro-colonial fungi from biological soil crusts in the Mojave desert and describing Neophaeococcomyces mojavensis, and introducing the new genera and species Taxawa tesnikishii.</title>
        <authorList>
            <person name="Kurbessoian T."/>
            <person name="Stajich J.E."/>
        </authorList>
    </citation>
    <scope>NUCLEOTIDE SEQUENCE</scope>
    <source>
        <strain evidence="1">JES_115</strain>
    </source>
</reference>
<organism evidence="1 2">
    <name type="scientific">Coniosporium tulheliwenetii</name>
    <dbReference type="NCBI Taxonomy" id="3383036"/>
    <lineage>
        <taxon>Eukaryota</taxon>
        <taxon>Fungi</taxon>
        <taxon>Dikarya</taxon>
        <taxon>Ascomycota</taxon>
        <taxon>Pezizomycotina</taxon>
        <taxon>Dothideomycetes</taxon>
        <taxon>Dothideomycetes incertae sedis</taxon>
        <taxon>Coniosporium</taxon>
    </lineage>
</organism>
<name>A0ACC2Z5T4_9PEZI</name>
<evidence type="ECO:0000313" key="1">
    <source>
        <dbReference type="EMBL" id="KAJ9642901.1"/>
    </source>
</evidence>
<sequence>MAAVVTRRTPPATEAANLEVFDVPVSDDESTPPKRTRGNISRSPMARTKSDVKVRTVTAPEPAQQESPASDGGSKKRKRVGENTPQSHTKEDQKTAATVTTSVGGAEGPNTQGRRTLRSAGNTRQATPASAENAVPTHSALPVRDAPAARRPTRSRTKTAPVAPRMGEEQSAPAVLHKMFAAHSSRSENAARSSSPLSLPPSTPPKIAVEAEELLFSTPPARSSGRPAELARSGSVTPRQKSAWDKLLVGAGVLSSSPIDSMTNNLQTSGSGTKKQRTLSRSVSDLPQTDHTRRQRLIDSLIPAAAMSEESFEDGESEILEGASFGGPSVTISQPIESVSRLGEASQDVMDVDSQATASTSQRTTLADVGPRRTYACERTYLEDKNAEDDLLLALPLDSPITAKQPTGNGAFGMPQRQPQFMDDEQEDSQGGIKSIHELRAAGGNKRFLDDIESLLDDIEANGPSTVSRRRSGMVELCIKLADENFARKLFNTSLEQRLFPAPPIESDTILKFIKAVAIAFIVHAHAPVTWVRQIHRSGALDTLTSLLDLDIDISRIAKDRKTNMSKVAQSTLLELRTLVQQAAFWGDEKPFILTPASWRSKHGPPNRPASQTRRRRYPPNLRPNLAAPGHRNLRLRLSRAGRHTPYDVACLELSLSILESGSTLPGHAPARSPFSADHLTQLAAILPLLLTHPDANLAHSTSLAIRLATNLANNNPRICGQFAEPGLIHPLVGAITRTFETLDAEEHGDDEVKHLATIDRLVLLLGCGINLRSRSGNRQHSPHTPDPLTHLFLSHRTRAWHAALSVQASHSNIPYGYLAVLLGNLCQTPELRAEVEAGLLAQGGMQVLVGAIEEFVRFHEAVDKEGGEVAEETWGVFTGRMRGLWRG</sequence>
<evidence type="ECO:0000313" key="2">
    <source>
        <dbReference type="Proteomes" id="UP001172680"/>
    </source>
</evidence>
<comment type="caution">
    <text evidence="1">The sequence shown here is derived from an EMBL/GenBank/DDBJ whole genome shotgun (WGS) entry which is preliminary data.</text>
</comment>
<proteinExistence type="predicted"/>